<name>A0A183KDN7_9TREM</name>
<accession>A0A183KDN7</accession>
<dbReference type="Pfam" id="PF23079">
    <property type="entry name" value="HTH_NOL4_2nd"/>
    <property type="match status" value="1"/>
</dbReference>
<evidence type="ECO:0000313" key="4">
    <source>
        <dbReference type="WBParaSite" id="SCUD_0001313201-mRNA-1"/>
    </source>
</evidence>
<protein>
    <submittedName>
        <fullName evidence="4">BESS domain-containing protein</fullName>
    </submittedName>
</protein>
<proteinExistence type="predicted"/>
<dbReference type="EMBL" id="UZAK01035628">
    <property type="protein sequence ID" value="VDP51407.1"/>
    <property type="molecule type" value="Genomic_DNA"/>
</dbReference>
<organism evidence="4">
    <name type="scientific">Schistosoma curassoni</name>
    <dbReference type="NCBI Taxonomy" id="6186"/>
    <lineage>
        <taxon>Eukaryota</taxon>
        <taxon>Metazoa</taxon>
        <taxon>Spiralia</taxon>
        <taxon>Lophotrochozoa</taxon>
        <taxon>Platyhelminthes</taxon>
        <taxon>Trematoda</taxon>
        <taxon>Digenea</taxon>
        <taxon>Strigeidida</taxon>
        <taxon>Schistosomatoidea</taxon>
        <taxon>Schistosomatidae</taxon>
        <taxon>Schistosoma</taxon>
    </lineage>
</organism>
<evidence type="ECO:0000313" key="3">
    <source>
        <dbReference type="Proteomes" id="UP000279833"/>
    </source>
</evidence>
<keyword evidence="3" id="KW-1185">Reference proteome</keyword>
<dbReference type="InterPro" id="IPR056549">
    <property type="entry name" value="HTH_NOL4"/>
</dbReference>
<evidence type="ECO:0000313" key="2">
    <source>
        <dbReference type="EMBL" id="VDP51407.1"/>
    </source>
</evidence>
<gene>
    <name evidence="2" type="ORF">SCUD_LOCUS13129</name>
</gene>
<dbReference type="OrthoDB" id="6250137at2759"/>
<reference evidence="2 3" key="2">
    <citation type="submission" date="2018-11" db="EMBL/GenBank/DDBJ databases">
        <authorList>
            <consortium name="Pathogen Informatics"/>
        </authorList>
    </citation>
    <scope>NUCLEOTIDE SEQUENCE [LARGE SCALE GENOMIC DNA]</scope>
    <source>
        <strain evidence="2">Dakar</strain>
        <strain evidence="3">Dakar, Senegal</strain>
    </source>
</reference>
<feature type="domain" description="Nucleolar protein 4 helical" evidence="1">
    <location>
        <begin position="99"/>
        <end position="188"/>
    </location>
</feature>
<dbReference type="Proteomes" id="UP000279833">
    <property type="component" value="Unassembled WGS sequence"/>
</dbReference>
<dbReference type="WBParaSite" id="SCUD_0001313201-mRNA-1">
    <property type="protein sequence ID" value="SCUD_0001313201-mRNA-1"/>
    <property type="gene ID" value="SCUD_0001313201"/>
</dbReference>
<reference evidence="4" key="1">
    <citation type="submission" date="2016-06" db="UniProtKB">
        <authorList>
            <consortium name="WormBaseParasite"/>
        </authorList>
    </citation>
    <scope>IDENTIFICATION</scope>
</reference>
<evidence type="ECO:0000259" key="1">
    <source>
        <dbReference type="Pfam" id="PF23079"/>
    </source>
</evidence>
<sequence>MENHYLNLNEAKSYLNNSTLLTKSIQTIIKEEDNCNVNDNNNRNSEIIPVSSDISSSGPVDYFTVAETDEFSEIMKQDTMLTSYLISNQENIERKEYSEREITYNLLLRRLVDEYLDRKITYSHQPKYILDILKCVLERNFPEFSDSFHRERICAYLKACRRNAKRRNGEPYVRMSARYLSSGKASSLAETIYLKEQSYLNNMISNTENNKLIGQAAPMVGCRETTGNEIKNTNKLIHHQSQLHKFHLQQVDPQITTHTMSYNDDNVKINNSHDFPVNSDEEIPTSSNSVSQQHIDGTVFVKLLEQTAEFLQLIANRLDAGQETFS</sequence>
<dbReference type="AlphaFoldDB" id="A0A183KDN7"/>